<evidence type="ECO:0000313" key="1">
    <source>
        <dbReference type="EMBL" id="SFP66442.1"/>
    </source>
</evidence>
<protein>
    <submittedName>
        <fullName evidence="1">Glutaredoxin-related protein</fullName>
    </submittedName>
</protein>
<dbReference type="SUPFAM" id="SSF52833">
    <property type="entry name" value="Thioredoxin-like"/>
    <property type="match status" value="1"/>
</dbReference>
<name>A0A1I5S6V8_9FIRM</name>
<dbReference type="InterPro" id="IPR036249">
    <property type="entry name" value="Thioredoxin-like_sf"/>
</dbReference>
<keyword evidence="2" id="KW-1185">Reference proteome</keyword>
<gene>
    <name evidence="1" type="ORF">SAMN04487928_105155</name>
</gene>
<dbReference type="AlphaFoldDB" id="A0A1I5S6V8"/>
<dbReference type="Proteomes" id="UP000182624">
    <property type="component" value="Unassembled WGS sequence"/>
</dbReference>
<evidence type="ECO:0000313" key="2">
    <source>
        <dbReference type="Proteomes" id="UP000182624"/>
    </source>
</evidence>
<dbReference type="EMBL" id="FOXO01000005">
    <property type="protein sequence ID" value="SFP66442.1"/>
    <property type="molecule type" value="Genomic_DNA"/>
</dbReference>
<dbReference type="RefSeq" id="WP_029231752.1">
    <property type="nucleotide sequence ID" value="NZ_FOXO01000005.1"/>
</dbReference>
<organism evidence="1 2">
    <name type="scientific">Butyrivibrio proteoclasticus</name>
    <dbReference type="NCBI Taxonomy" id="43305"/>
    <lineage>
        <taxon>Bacteria</taxon>
        <taxon>Bacillati</taxon>
        <taxon>Bacillota</taxon>
        <taxon>Clostridia</taxon>
        <taxon>Lachnospirales</taxon>
        <taxon>Lachnospiraceae</taxon>
        <taxon>Butyrivibrio</taxon>
    </lineage>
</organism>
<sequence length="103" mass="11455">MIKIYGMPTCPYCDYIHEQIIGRENEFEYINIGENIRNMGAFTRLRDTNPAFDHSKEIGDVGIPAFVLEDGSITLDPAVVGLIEYGTPDACSIEDHKSGRKGC</sequence>
<dbReference type="Gene3D" id="3.40.30.10">
    <property type="entry name" value="Glutaredoxin"/>
    <property type="match status" value="1"/>
</dbReference>
<accession>A0A1I5S6V8</accession>
<proteinExistence type="predicted"/>
<reference evidence="2" key="1">
    <citation type="submission" date="2016-10" db="EMBL/GenBank/DDBJ databases">
        <authorList>
            <person name="Varghese N."/>
            <person name="Submissions S."/>
        </authorList>
    </citation>
    <scope>NUCLEOTIDE SEQUENCE [LARGE SCALE GENOMIC DNA]</scope>
    <source>
        <strain evidence="2">P18</strain>
    </source>
</reference>
<dbReference type="OrthoDB" id="5679012at2"/>